<accession>A0A4Q2RDK9</accession>
<proteinExistence type="predicted"/>
<comment type="caution">
    <text evidence="2">The sequence shown here is derived from an EMBL/GenBank/DDBJ whole genome shotgun (WGS) entry which is preliminary data.</text>
</comment>
<dbReference type="Pfam" id="PF07811">
    <property type="entry name" value="TadE"/>
    <property type="match status" value="1"/>
</dbReference>
<dbReference type="EMBL" id="QYBC01000007">
    <property type="protein sequence ID" value="RYB05347.1"/>
    <property type="molecule type" value="Genomic_DNA"/>
</dbReference>
<reference evidence="2 3" key="2">
    <citation type="submission" date="2019-02" db="EMBL/GenBank/DDBJ databases">
        <title>'Lichenibacterium ramalinii' gen. nov. sp. nov., 'Lichenibacterium minor' gen. nov. sp. nov.</title>
        <authorList>
            <person name="Pankratov T."/>
        </authorList>
    </citation>
    <scope>NUCLEOTIDE SEQUENCE [LARGE SCALE GENOMIC DNA]</scope>
    <source>
        <strain evidence="2 3">RmlP001</strain>
    </source>
</reference>
<reference evidence="2 3" key="1">
    <citation type="submission" date="2018-09" db="EMBL/GenBank/DDBJ databases">
        <authorList>
            <person name="Grouzdev D.S."/>
            <person name="Krutkina M.S."/>
        </authorList>
    </citation>
    <scope>NUCLEOTIDE SEQUENCE [LARGE SCALE GENOMIC DNA]</scope>
    <source>
        <strain evidence="2 3">RmlP001</strain>
    </source>
</reference>
<gene>
    <name evidence="2" type="ORF">D3272_10420</name>
</gene>
<dbReference type="OrthoDB" id="7189296at2"/>
<protein>
    <submittedName>
        <fullName evidence="2">Pilus assembly protein</fullName>
    </submittedName>
</protein>
<evidence type="ECO:0000313" key="2">
    <source>
        <dbReference type="EMBL" id="RYB05347.1"/>
    </source>
</evidence>
<name>A0A4Q2RDK9_9HYPH</name>
<dbReference type="AlphaFoldDB" id="A0A4Q2RDK9"/>
<dbReference type="InterPro" id="IPR012495">
    <property type="entry name" value="TadE-like_dom"/>
</dbReference>
<evidence type="ECO:0000259" key="1">
    <source>
        <dbReference type="Pfam" id="PF07811"/>
    </source>
</evidence>
<dbReference type="Proteomes" id="UP000289411">
    <property type="component" value="Unassembled WGS sequence"/>
</dbReference>
<keyword evidence="3" id="KW-1185">Reference proteome</keyword>
<organism evidence="2 3">
    <name type="scientific">Lichenibacterium ramalinae</name>
    <dbReference type="NCBI Taxonomy" id="2316527"/>
    <lineage>
        <taxon>Bacteria</taxon>
        <taxon>Pseudomonadati</taxon>
        <taxon>Pseudomonadota</taxon>
        <taxon>Alphaproteobacteria</taxon>
        <taxon>Hyphomicrobiales</taxon>
        <taxon>Lichenihabitantaceae</taxon>
        <taxon>Lichenibacterium</taxon>
    </lineage>
</organism>
<evidence type="ECO:0000313" key="3">
    <source>
        <dbReference type="Proteomes" id="UP000289411"/>
    </source>
</evidence>
<dbReference type="RefSeq" id="WP_129219098.1">
    <property type="nucleotide sequence ID" value="NZ_QYBC01000007.1"/>
</dbReference>
<feature type="domain" description="TadE-like" evidence="1">
    <location>
        <begin position="15"/>
        <end position="53"/>
    </location>
</feature>
<sequence length="209" mass="21673">MLSRPLLRFGRDLRGVSAMEFALCAPPVIAMLLAGVDVTRYCMAVRAVERATASIVQMVSVNTLGTASVDEIHFYESSAFAAFPGLLTDSKRAGVAWDADMALAVSSVTLTQPSGGAATAALGWSVGPNRRTCGQLFAAADTASPSKTTLAASAFGTGSILVVDSRFTFVPLVAAQLLPPLVIARTSYARPRYVPTIALTGGAADVTQC</sequence>